<proteinExistence type="predicted"/>
<evidence type="ECO:0000313" key="3">
    <source>
        <dbReference type="Proteomes" id="UP000095419"/>
    </source>
</evidence>
<name>A0A174NTP2_BACUN</name>
<evidence type="ECO:0000313" key="2">
    <source>
        <dbReference type="EMBL" id="CUP50008.1"/>
    </source>
</evidence>
<feature type="region of interest" description="Disordered" evidence="1">
    <location>
        <begin position="161"/>
        <end position="181"/>
    </location>
</feature>
<feature type="compositionally biased region" description="Basic and acidic residues" evidence="1">
    <location>
        <begin position="170"/>
        <end position="181"/>
    </location>
</feature>
<organism evidence="2 3">
    <name type="scientific">Bacteroides uniformis</name>
    <dbReference type="NCBI Taxonomy" id="820"/>
    <lineage>
        <taxon>Bacteria</taxon>
        <taxon>Pseudomonadati</taxon>
        <taxon>Bacteroidota</taxon>
        <taxon>Bacteroidia</taxon>
        <taxon>Bacteroidales</taxon>
        <taxon>Bacteroidaceae</taxon>
        <taxon>Bacteroides</taxon>
    </lineage>
</organism>
<evidence type="ECO:0000256" key="1">
    <source>
        <dbReference type="SAM" id="MobiDB-lite"/>
    </source>
</evidence>
<accession>A0A174NTP2</accession>
<sequence>MDINQIITNMKTTDLFQPILLFALFLCGLAACNNDDDLRLSPMQETTMDGDASTLQIDLTRSNWRIASITTLGGTTMVDTNNRPLQLEGLGSLHFRWFDLTRENETQLTLKTEDNFDGEERGLILNLEMKTGFYKEQITIRQAPCENFYQIESIEYSVGNNDGVEEAGTEPDKSTYKDETMGNTTGKHDHYPFINKWTEYAFLLNDHSNDVFNWIDPKKRSICLPDRIEDGKVVMGQQQLFFLAQGKYYKEDELRYKHFEMDIVGMKWNIYTSTIYYKRLQVTFTATLSRPDSDTKKVLKGKFMQRYPYDCSEIHHEVKDSLED</sequence>
<dbReference type="EMBL" id="CYZF01000014">
    <property type="protein sequence ID" value="CUP50008.1"/>
    <property type="molecule type" value="Genomic_DNA"/>
</dbReference>
<protein>
    <submittedName>
        <fullName evidence="2">Uncharacterized protein</fullName>
    </submittedName>
</protein>
<reference evidence="2 3" key="1">
    <citation type="submission" date="2015-09" db="EMBL/GenBank/DDBJ databases">
        <authorList>
            <consortium name="Pathogen Informatics"/>
        </authorList>
    </citation>
    <scope>NUCLEOTIDE SEQUENCE [LARGE SCALE GENOMIC DNA]</scope>
    <source>
        <strain evidence="2 3">2789STDY5608791</strain>
    </source>
</reference>
<dbReference type="AlphaFoldDB" id="A0A174NTP2"/>
<gene>
    <name evidence="2" type="ORF">ERS417307_03798</name>
</gene>
<dbReference type="Proteomes" id="UP000095419">
    <property type="component" value="Unassembled WGS sequence"/>
</dbReference>